<feature type="domain" description="F-box" evidence="1">
    <location>
        <begin position="11"/>
        <end position="59"/>
    </location>
</feature>
<proteinExistence type="predicted"/>
<dbReference type="InterPro" id="IPR001810">
    <property type="entry name" value="F-box_dom"/>
</dbReference>
<keyword evidence="3" id="KW-1185">Reference proteome</keyword>
<organism evidence="2 3">
    <name type="scientific">Orbilia blumenaviensis</name>
    <dbReference type="NCBI Taxonomy" id="1796055"/>
    <lineage>
        <taxon>Eukaryota</taxon>
        <taxon>Fungi</taxon>
        <taxon>Dikarya</taxon>
        <taxon>Ascomycota</taxon>
        <taxon>Pezizomycotina</taxon>
        <taxon>Orbiliomycetes</taxon>
        <taxon>Orbiliales</taxon>
        <taxon>Orbiliaceae</taxon>
        <taxon>Orbilia</taxon>
    </lineage>
</organism>
<gene>
    <name evidence="2" type="ORF">TWF730_007105</name>
</gene>
<dbReference type="Pfam" id="PF00646">
    <property type="entry name" value="F-box"/>
    <property type="match status" value="1"/>
</dbReference>
<evidence type="ECO:0000259" key="1">
    <source>
        <dbReference type="PROSITE" id="PS50181"/>
    </source>
</evidence>
<dbReference type="EMBL" id="JAVHNS010000003">
    <property type="protein sequence ID" value="KAK6360990.1"/>
    <property type="molecule type" value="Genomic_DNA"/>
</dbReference>
<reference evidence="2 3" key="1">
    <citation type="submission" date="2019-10" db="EMBL/GenBank/DDBJ databases">
        <authorList>
            <person name="Palmer J.M."/>
        </authorList>
    </citation>
    <scope>NUCLEOTIDE SEQUENCE [LARGE SCALE GENOMIC DNA]</scope>
    <source>
        <strain evidence="2 3">TWF730</strain>
    </source>
</reference>
<sequence length="455" mass="53551">MGTPMEPRDPLPILFRLPQELLVEIATYLTLFDVFALRNCCHSLHYRLGPEAQTIWWHFLSPNALPRPLQLEQYPKDWSWARWEEPLPNWPDNRPTKNKGMEDDPGNHFKRVKMILNGELYGCQMCLSQRDCFDTYRGRIFYKWICPDCVGIYFREYNALNLFRRWLKIDYRSVKKGDRESIESHYGDYHFDPNLSIIFKSQSAYLSSESNDCLLVRDIDRAIQEGPVDDASVRFKRFSETTPRLLHLLCRRYGSPVFENLHRCQSVDDFKQWLEEAADALREEPPSPAIVWGHPSHHKIGSAKYLLETVWGLYVAMEDLTPTLRDKNIDSDGLIESLIQPVEPEAIGSPPVWRIPRWIKYQFLKWVTESVTLPEGVSLNKPRQCPYCEYLTGDEIYSYAKKRKNSTRGYQINGTRVLAKHIFRWHHEKIYEDWPYVPISGEDERAITCLLQGWI</sequence>
<evidence type="ECO:0000313" key="2">
    <source>
        <dbReference type="EMBL" id="KAK6360990.1"/>
    </source>
</evidence>
<dbReference type="CDD" id="cd09917">
    <property type="entry name" value="F-box_SF"/>
    <property type="match status" value="1"/>
</dbReference>
<evidence type="ECO:0000313" key="3">
    <source>
        <dbReference type="Proteomes" id="UP001373714"/>
    </source>
</evidence>
<dbReference type="PROSITE" id="PS50181">
    <property type="entry name" value="FBOX"/>
    <property type="match status" value="1"/>
</dbReference>
<name>A0AAV9VG92_9PEZI</name>
<protein>
    <recommendedName>
        <fullName evidence="1">F-box domain-containing protein</fullName>
    </recommendedName>
</protein>
<comment type="caution">
    <text evidence="2">The sequence shown here is derived from an EMBL/GenBank/DDBJ whole genome shotgun (WGS) entry which is preliminary data.</text>
</comment>
<dbReference type="Proteomes" id="UP001373714">
    <property type="component" value="Unassembled WGS sequence"/>
</dbReference>
<accession>A0AAV9VG92</accession>
<dbReference type="AlphaFoldDB" id="A0AAV9VG92"/>